<dbReference type="EMBL" id="ML977207">
    <property type="protein sequence ID" value="KAF1981137.1"/>
    <property type="molecule type" value="Genomic_DNA"/>
</dbReference>
<dbReference type="AlphaFoldDB" id="A0A6G1GK61"/>
<dbReference type="Proteomes" id="UP000800041">
    <property type="component" value="Unassembled WGS sequence"/>
</dbReference>
<evidence type="ECO:0000313" key="2">
    <source>
        <dbReference type="EMBL" id="KAF1981137.1"/>
    </source>
</evidence>
<proteinExistence type="predicted"/>
<sequence length="68" mass="7093">MKESTQLTRRCVKRKESRSGSGSGVLAECGGLGAARPGYQDSARYQKSSCVSGDQLANDMVSPGVSVP</sequence>
<organism evidence="2 3">
    <name type="scientific">Aulographum hederae CBS 113979</name>
    <dbReference type="NCBI Taxonomy" id="1176131"/>
    <lineage>
        <taxon>Eukaryota</taxon>
        <taxon>Fungi</taxon>
        <taxon>Dikarya</taxon>
        <taxon>Ascomycota</taxon>
        <taxon>Pezizomycotina</taxon>
        <taxon>Dothideomycetes</taxon>
        <taxon>Pleosporomycetidae</taxon>
        <taxon>Aulographales</taxon>
        <taxon>Aulographaceae</taxon>
    </lineage>
</organism>
<keyword evidence="3" id="KW-1185">Reference proteome</keyword>
<name>A0A6G1GK61_9PEZI</name>
<evidence type="ECO:0000256" key="1">
    <source>
        <dbReference type="SAM" id="MobiDB-lite"/>
    </source>
</evidence>
<feature type="region of interest" description="Disordered" evidence="1">
    <location>
        <begin position="1"/>
        <end position="32"/>
    </location>
</feature>
<gene>
    <name evidence="2" type="ORF">K402DRAFT_398834</name>
</gene>
<evidence type="ECO:0000313" key="3">
    <source>
        <dbReference type="Proteomes" id="UP000800041"/>
    </source>
</evidence>
<accession>A0A6G1GK61</accession>
<protein>
    <submittedName>
        <fullName evidence="2">Uncharacterized protein</fullName>
    </submittedName>
</protein>
<reference evidence="2" key="1">
    <citation type="journal article" date="2020" name="Stud. Mycol.">
        <title>101 Dothideomycetes genomes: a test case for predicting lifestyles and emergence of pathogens.</title>
        <authorList>
            <person name="Haridas S."/>
            <person name="Albert R."/>
            <person name="Binder M."/>
            <person name="Bloem J."/>
            <person name="Labutti K."/>
            <person name="Salamov A."/>
            <person name="Andreopoulos B."/>
            <person name="Baker S."/>
            <person name="Barry K."/>
            <person name="Bills G."/>
            <person name="Bluhm B."/>
            <person name="Cannon C."/>
            <person name="Castanera R."/>
            <person name="Culley D."/>
            <person name="Daum C."/>
            <person name="Ezra D."/>
            <person name="Gonzalez J."/>
            <person name="Henrissat B."/>
            <person name="Kuo A."/>
            <person name="Liang C."/>
            <person name="Lipzen A."/>
            <person name="Lutzoni F."/>
            <person name="Magnuson J."/>
            <person name="Mondo S."/>
            <person name="Nolan M."/>
            <person name="Ohm R."/>
            <person name="Pangilinan J."/>
            <person name="Park H.-J."/>
            <person name="Ramirez L."/>
            <person name="Alfaro M."/>
            <person name="Sun H."/>
            <person name="Tritt A."/>
            <person name="Yoshinaga Y."/>
            <person name="Zwiers L.-H."/>
            <person name="Turgeon B."/>
            <person name="Goodwin S."/>
            <person name="Spatafora J."/>
            <person name="Crous P."/>
            <person name="Grigoriev I."/>
        </authorList>
    </citation>
    <scope>NUCLEOTIDE SEQUENCE</scope>
    <source>
        <strain evidence="2">CBS 113979</strain>
    </source>
</reference>